<dbReference type="Proteomes" id="UP001054821">
    <property type="component" value="Chromosome 3"/>
</dbReference>
<proteinExistence type="predicted"/>
<protein>
    <submittedName>
        <fullName evidence="2">Uncharacterized protein</fullName>
    </submittedName>
</protein>
<evidence type="ECO:0000313" key="2">
    <source>
        <dbReference type="EMBL" id="KAI5337659.1"/>
    </source>
</evidence>
<evidence type="ECO:0000313" key="3">
    <source>
        <dbReference type="Proteomes" id="UP001054821"/>
    </source>
</evidence>
<feature type="compositionally biased region" description="Pro residues" evidence="1">
    <location>
        <begin position="96"/>
        <end position="110"/>
    </location>
</feature>
<dbReference type="EMBL" id="JAJFAZ020000003">
    <property type="protein sequence ID" value="KAI5337659.1"/>
    <property type="molecule type" value="Genomic_DNA"/>
</dbReference>
<dbReference type="AlphaFoldDB" id="A0AAD4Z9M7"/>
<evidence type="ECO:0000256" key="1">
    <source>
        <dbReference type="SAM" id="MobiDB-lite"/>
    </source>
</evidence>
<keyword evidence="3" id="KW-1185">Reference proteome</keyword>
<organism evidence="2 3">
    <name type="scientific">Prunus dulcis</name>
    <name type="common">Almond</name>
    <name type="synonym">Amygdalus dulcis</name>
    <dbReference type="NCBI Taxonomy" id="3755"/>
    <lineage>
        <taxon>Eukaryota</taxon>
        <taxon>Viridiplantae</taxon>
        <taxon>Streptophyta</taxon>
        <taxon>Embryophyta</taxon>
        <taxon>Tracheophyta</taxon>
        <taxon>Spermatophyta</taxon>
        <taxon>Magnoliopsida</taxon>
        <taxon>eudicotyledons</taxon>
        <taxon>Gunneridae</taxon>
        <taxon>Pentapetalae</taxon>
        <taxon>rosids</taxon>
        <taxon>fabids</taxon>
        <taxon>Rosales</taxon>
        <taxon>Rosaceae</taxon>
        <taxon>Amygdaloideae</taxon>
        <taxon>Amygdaleae</taxon>
        <taxon>Prunus</taxon>
    </lineage>
</organism>
<gene>
    <name evidence="2" type="ORF">L3X38_016930</name>
</gene>
<sequence length="132" mass="14359">MPKELGQQSLHYWGLLLIKVDANLSVPEDIECCTEPSASPVVKEDIYELAVEIEGEGEKLMFTCSTLVKPKSSSQGSSQKTWFVSIDNYNDVQLRSPPPPPKAGPTPGQSPSPKDLLSKSKRAPPSRYTASA</sequence>
<comment type="caution">
    <text evidence="2">The sequence shown here is derived from an EMBL/GenBank/DDBJ whole genome shotgun (WGS) entry which is preliminary data.</text>
</comment>
<reference evidence="2 3" key="1">
    <citation type="journal article" date="2022" name="G3 (Bethesda)">
        <title>Whole-genome sequence and methylome profiling of the almond [Prunus dulcis (Mill.) D.A. Webb] cultivar 'Nonpareil'.</title>
        <authorList>
            <person name="D'Amico-Willman K.M."/>
            <person name="Ouma W.Z."/>
            <person name="Meulia T."/>
            <person name="Sideli G.M."/>
            <person name="Gradziel T.M."/>
            <person name="Fresnedo-Ramirez J."/>
        </authorList>
    </citation>
    <scope>NUCLEOTIDE SEQUENCE [LARGE SCALE GENOMIC DNA]</scope>
    <source>
        <strain evidence="2">Clone GOH B32 T37-40</strain>
    </source>
</reference>
<name>A0AAD4Z9M7_PRUDU</name>
<feature type="region of interest" description="Disordered" evidence="1">
    <location>
        <begin position="90"/>
        <end position="132"/>
    </location>
</feature>
<accession>A0AAD4Z9M7</accession>